<feature type="compositionally biased region" description="Low complexity" evidence="8">
    <location>
        <begin position="13"/>
        <end position="24"/>
    </location>
</feature>
<dbReference type="AlphaFoldDB" id="A0A2I2GQM2"/>
<dbReference type="Pfam" id="PF04082">
    <property type="entry name" value="Fungal_trans"/>
    <property type="match status" value="1"/>
</dbReference>
<dbReference type="GO" id="GO:0000981">
    <property type="term" value="F:DNA-binding transcription factor activity, RNA polymerase II-specific"/>
    <property type="evidence" value="ECO:0007669"/>
    <property type="project" value="InterPro"/>
</dbReference>
<dbReference type="EMBL" id="MSFO01000001">
    <property type="protein sequence ID" value="PLB55170.1"/>
    <property type="molecule type" value="Genomic_DNA"/>
</dbReference>
<evidence type="ECO:0000256" key="1">
    <source>
        <dbReference type="ARBA" id="ARBA00004123"/>
    </source>
</evidence>
<feature type="region of interest" description="Disordered" evidence="8">
    <location>
        <begin position="611"/>
        <end position="652"/>
    </location>
</feature>
<keyword evidence="11" id="KW-1185">Reference proteome</keyword>
<feature type="region of interest" description="Disordered" evidence="8">
    <location>
        <begin position="95"/>
        <end position="123"/>
    </location>
</feature>
<sequence length="758" mass="84209">MSTTPVTTTPSDAGPAQQPAPTQQLNRSCESCRSLKVRCLPDHVFPNQCQRCVKAKRSCVFVAPQRRRPRKRTDSRVAQLEREMRQMRSLLKDRIRIDESSTESTGSEREDSFEPEFGSESREALQTIPDAPSSTSGSIRPIDASPGFASVSYPHTFEDGSIPATSFNPAQARYSPEVAIGDDVVDRGVISLDYANKLVAFYMTDLTMFSPMVTLPCDTTAAQLRRSKPVLFLSVIAAAAIAVDEGLAAVLNREMVRLYAERFFMNGDKSLELVQALLLMIVFYYPPDSPSKLQHYQYTHIAATMALEIGLASKRRVLNATDRKSSRQDGYDQHMAEQARAILGCYHLASTVAMKTRRPNLLLFNDWMEECVKHLENSPNLLDKHMATWFELQRIIDEAMASFGLDDTSSTTPLTESRIQAILRWFDSRMQSWMKNVPTELFTVPMAFEYHYTILAIYELAVGEGYRDPDAIKRQYYTLPRPEDDGSERHQTPPSAVRVDVTIKWMNAAQETLDTFLKCETDVMRAIPNLVYTRVGVAMMSLLKIYFSVRSGGLGEFITTQSINVEKYLDAMTNSLSEASGGGKYRIPSRWLYVIAIKARNWYDKFQQRQMQRETGLAPPTQTSPSTSQAPASFAHPPSYDPASTLPQPTGAYGMSVDVPQVSAYPTVGGGYGTPGGMTPAWPPDQGTNHLNFSGVTQFSVYTPPIVSSQYAYEASQPRVVQGGALHNGTPMAPNTGMELDGWVPDGGILGMPSLPEI</sequence>
<evidence type="ECO:0000256" key="7">
    <source>
        <dbReference type="ARBA" id="ARBA00023242"/>
    </source>
</evidence>
<dbReference type="CDD" id="cd12148">
    <property type="entry name" value="fungal_TF_MHR"/>
    <property type="match status" value="1"/>
</dbReference>
<dbReference type="SMART" id="SM00066">
    <property type="entry name" value="GAL4"/>
    <property type="match status" value="1"/>
</dbReference>
<dbReference type="PROSITE" id="PS00463">
    <property type="entry name" value="ZN2_CY6_FUNGAL_1"/>
    <property type="match status" value="1"/>
</dbReference>
<comment type="caution">
    <text evidence="10">The sequence shown here is derived from an EMBL/GenBank/DDBJ whole genome shotgun (WGS) entry which is preliminary data.</text>
</comment>
<dbReference type="OrthoDB" id="3365636at2759"/>
<gene>
    <name evidence="10" type="ORF">P170DRAFT_348004</name>
</gene>
<proteinExistence type="predicted"/>
<dbReference type="RefSeq" id="XP_024710472.1">
    <property type="nucleotide sequence ID" value="XM_024843660.1"/>
</dbReference>
<dbReference type="GO" id="GO:0009893">
    <property type="term" value="P:positive regulation of metabolic process"/>
    <property type="evidence" value="ECO:0007669"/>
    <property type="project" value="UniProtKB-ARBA"/>
</dbReference>
<evidence type="ECO:0000313" key="11">
    <source>
        <dbReference type="Proteomes" id="UP000234275"/>
    </source>
</evidence>
<dbReference type="GO" id="GO:0008270">
    <property type="term" value="F:zinc ion binding"/>
    <property type="evidence" value="ECO:0007669"/>
    <property type="project" value="InterPro"/>
</dbReference>
<reference evidence="10 11" key="1">
    <citation type="submission" date="2016-12" db="EMBL/GenBank/DDBJ databases">
        <title>The genomes of Aspergillus section Nigri reveals drivers in fungal speciation.</title>
        <authorList>
            <consortium name="DOE Joint Genome Institute"/>
            <person name="Vesth T.C."/>
            <person name="Nybo J."/>
            <person name="Theobald S."/>
            <person name="Brandl J."/>
            <person name="Frisvad J.C."/>
            <person name="Nielsen K.F."/>
            <person name="Lyhne E.K."/>
            <person name="Kogle M.E."/>
            <person name="Kuo A."/>
            <person name="Riley R."/>
            <person name="Clum A."/>
            <person name="Nolan M."/>
            <person name="Lipzen A."/>
            <person name="Salamov A."/>
            <person name="Henrissat B."/>
            <person name="Wiebenga A."/>
            <person name="De Vries R.P."/>
            <person name="Grigoriev I.V."/>
            <person name="Mortensen U.H."/>
            <person name="Andersen M.R."/>
            <person name="Baker S.E."/>
        </authorList>
    </citation>
    <scope>NUCLEOTIDE SEQUENCE [LARGE SCALE GENOMIC DNA]</scope>
    <source>
        <strain evidence="10 11">IBT 23096</strain>
    </source>
</reference>
<feature type="domain" description="Zn(2)-C6 fungal-type" evidence="9">
    <location>
        <begin position="28"/>
        <end position="61"/>
    </location>
</feature>
<keyword evidence="3" id="KW-0862">Zinc</keyword>
<accession>A0A2I2GQM2</accession>
<evidence type="ECO:0000256" key="4">
    <source>
        <dbReference type="ARBA" id="ARBA00023015"/>
    </source>
</evidence>
<dbReference type="PROSITE" id="PS50048">
    <property type="entry name" value="ZN2_CY6_FUNGAL_2"/>
    <property type="match status" value="1"/>
</dbReference>
<keyword evidence="4" id="KW-0805">Transcription regulation</keyword>
<dbReference type="GO" id="GO:0000976">
    <property type="term" value="F:transcription cis-regulatory region binding"/>
    <property type="evidence" value="ECO:0007669"/>
    <property type="project" value="TreeGrafter"/>
</dbReference>
<evidence type="ECO:0000256" key="5">
    <source>
        <dbReference type="ARBA" id="ARBA00023125"/>
    </source>
</evidence>
<dbReference type="InterPro" id="IPR001138">
    <property type="entry name" value="Zn2Cys6_DnaBD"/>
</dbReference>
<evidence type="ECO:0000259" key="9">
    <source>
        <dbReference type="PROSITE" id="PS50048"/>
    </source>
</evidence>
<dbReference type="VEuPathDB" id="FungiDB:P170DRAFT_348004"/>
<feature type="region of interest" description="Disordered" evidence="8">
    <location>
        <begin position="1"/>
        <end position="25"/>
    </location>
</feature>
<evidence type="ECO:0000256" key="8">
    <source>
        <dbReference type="SAM" id="MobiDB-lite"/>
    </source>
</evidence>
<dbReference type="STRING" id="1392250.A0A2I2GQM2"/>
<dbReference type="PANTHER" id="PTHR31845">
    <property type="entry name" value="FINGER DOMAIN PROTEIN, PUTATIVE-RELATED"/>
    <property type="match status" value="1"/>
</dbReference>
<dbReference type="GeneID" id="36551360"/>
<dbReference type="Proteomes" id="UP000234275">
    <property type="component" value="Unassembled WGS sequence"/>
</dbReference>
<dbReference type="Gene3D" id="4.10.240.10">
    <property type="entry name" value="Zn(2)-C6 fungal-type DNA-binding domain"/>
    <property type="match status" value="1"/>
</dbReference>
<organism evidence="10 11">
    <name type="scientific">Aspergillus steynii IBT 23096</name>
    <dbReference type="NCBI Taxonomy" id="1392250"/>
    <lineage>
        <taxon>Eukaryota</taxon>
        <taxon>Fungi</taxon>
        <taxon>Dikarya</taxon>
        <taxon>Ascomycota</taxon>
        <taxon>Pezizomycotina</taxon>
        <taxon>Eurotiomycetes</taxon>
        <taxon>Eurotiomycetidae</taxon>
        <taxon>Eurotiales</taxon>
        <taxon>Aspergillaceae</taxon>
        <taxon>Aspergillus</taxon>
        <taxon>Aspergillus subgen. Circumdati</taxon>
    </lineage>
</organism>
<dbReference type="SUPFAM" id="SSF57701">
    <property type="entry name" value="Zn2/Cys6 DNA-binding domain"/>
    <property type="match status" value="1"/>
</dbReference>
<evidence type="ECO:0000313" key="10">
    <source>
        <dbReference type="EMBL" id="PLB55170.1"/>
    </source>
</evidence>
<keyword evidence="6" id="KW-0804">Transcription</keyword>
<feature type="compositionally biased region" description="Polar residues" evidence="8">
    <location>
        <begin position="1"/>
        <end position="11"/>
    </location>
</feature>
<feature type="compositionally biased region" description="Polar residues" evidence="8">
    <location>
        <begin position="620"/>
        <end position="631"/>
    </location>
</feature>
<keyword evidence="7" id="KW-0539">Nucleus</keyword>
<dbReference type="GO" id="GO:0006351">
    <property type="term" value="P:DNA-templated transcription"/>
    <property type="evidence" value="ECO:0007669"/>
    <property type="project" value="InterPro"/>
</dbReference>
<comment type="subcellular location">
    <subcellularLocation>
        <location evidence="1">Nucleus</location>
    </subcellularLocation>
</comment>
<dbReference type="GO" id="GO:0005634">
    <property type="term" value="C:nucleus"/>
    <property type="evidence" value="ECO:0007669"/>
    <property type="project" value="UniProtKB-SubCell"/>
</dbReference>
<keyword evidence="5" id="KW-0238">DNA-binding</keyword>
<evidence type="ECO:0000256" key="6">
    <source>
        <dbReference type="ARBA" id="ARBA00023163"/>
    </source>
</evidence>
<dbReference type="CDD" id="cd00067">
    <property type="entry name" value="GAL4"/>
    <property type="match status" value="1"/>
</dbReference>
<dbReference type="InterPro" id="IPR007219">
    <property type="entry name" value="XnlR_reg_dom"/>
</dbReference>
<dbReference type="InterPro" id="IPR051089">
    <property type="entry name" value="prtT"/>
</dbReference>
<dbReference type="InterPro" id="IPR036864">
    <property type="entry name" value="Zn2-C6_fun-type_DNA-bd_sf"/>
</dbReference>
<evidence type="ECO:0000256" key="2">
    <source>
        <dbReference type="ARBA" id="ARBA00022723"/>
    </source>
</evidence>
<keyword evidence="2" id="KW-0479">Metal-binding</keyword>
<dbReference type="PANTHER" id="PTHR31845:SF39">
    <property type="entry name" value="TRANSCRIPTION FACTOR PBCR-RELATED"/>
    <property type="match status" value="1"/>
</dbReference>
<protein>
    <submittedName>
        <fullName evidence="10">C6 zinc finger domain protein</fullName>
    </submittedName>
</protein>
<evidence type="ECO:0000256" key="3">
    <source>
        <dbReference type="ARBA" id="ARBA00022833"/>
    </source>
</evidence>
<name>A0A2I2GQM2_9EURO</name>